<evidence type="ECO:0000256" key="3">
    <source>
        <dbReference type="ARBA" id="ARBA00024042"/>
    </source>
</evidence>
<dbReference type="RefSeq" id="WP_203379542.1">
    <property type="nucleotide sequence ID" value="NZ_JAENHP010000011.1"/>
</dbReference>
<dbReference type="Proteomes" id="UP000632138">
    <property type="component" value="Unassembled WGS sequence"/>
</dbReference>
<dbReference type="Pfam" id="PF01070">
    <property type="entry name" value="FMN_dh"/>
    <property type="match status" value="1"/>
</dbReference>
<accession>A0ABS2AI82</accession>
<evidence type="ECO:0000313" key="5">
    <source>
        <dbReference type="EMBL" id="MBM2619547.1"/>
    </source>
</evidence>
<dbReference type="InterPro" id="IPR013785">
    <property type="entry name" value="Aldolase_TIM"/>
</dbReference>
<dbReference type="PANTHER" id="PTHR10578">
    <property type="entry name" value="S -2-HYDROXY-ACID OXIDASE-RELATED"/>
    <property type="match status" value="1"/>
</dbReference>
<feature type="domain" description="FMN hydroxy acid dehydrogenase" evidence="4">
    <location>
        <begin position="1"/>
        <end position="338"/>
    </location>
</feature>
<dbReference type="PROSITE" id="PS00557">
    <property type="entry name" value="FMN_HYDROXY_ACID_DH_1"/>
    <property type="match status" value="1"/>
</dbReference>
<dbReference type="PIRSF" id="PIRSF000138">
    <property type="entry name" value="Al-hdrx_acd_dh"/>
    <property type="match status" value="1"/>
</dbReference>
<gene>
    <name evidence="5" type="ORF">JIG36_28790</name>
</gene>
<dbReference type="PANTHER" id="PTHR10578:SF143">
    <property type="entry name" value="FMN-DEPENDENT ALPHA-HYDROXY ACID DEHYDROGENASE PB1A11.03"/>
    <property type="match status" value="1"/>
</dbReference>
<keyword evidence="2" id="KW-0560">Oxidoreductase</keyword>
<dbReference type="PROSITE" id="PS51349">
    <property type="entry name" value="FMN_HYDROXY_ACID_DH_2"/>
    <property type="match status" value="1"/>
</dbReference>
<name>A0ABS2AI82_9ACTN</name>
<comment type="similarity">
    <text evidence="3">Belongs to the FMN-dependent alpha-hydroxy acid dehydrogenase family.</text>
</comment>
<organism evidence="5 6">
    <name type="scientific">Paractinoplanes ovalisporus</name>
    <dbReference type="NCBI Taxonomy" id="2810368"/>
    <lineage>
        <taxon>Bacteria</taxon>
        <taxon>Bacillati</taxon>
        <taxon>Actinomycetota</taxon>
        <taxon>Actinomycetes</taxon>
        <taxon>Micromonosporales</taxon>
        <taxon>Micromonosporaceae</taxon>
        <taxon>Paractinoplanes</taxon>
    </lineage>
</organism>
<dbReference type="Gene3D" id="3.20.20.70">
    <property type="entry name" value="Aldolase class I"/>
    <property type="match status" value="1"/>
</dbReference>
<comment type="caution">
    <text evidence="5">The sequence shown here is derived from an EMBL/GenBank/DDBJ whole genome shotgun (WGS) entry which is preliminary data.</text>
</comment>
<reference evidence="5 6" key="1">
    <citation type="submission" date="2021-01" db="EMBL/GenBank/DDBJ databases">
        <title>Actinoplanes sp. nov. LDG1-06 isolated from lichen.</title>
        <authorList>
            <person name="Saeng-In P."/>
            <person name="Phongsopitanun W."/>
            <person name="Kanchanasin P."/>
            <person name="Yuki M."/>
            <person name="Kudo T."/>
            <person name="Ohkuma M."/>
            <person name="Tanasupawat S."/>
        </authorList>
    </citation>
    <scope>NUCLEOTIDE SEQUENCE [LARGE SCALE GENOMIC DNA]</scope>
    <source>
        <strain evidence="5 6">LDG1-06</strain>
    </source>
</reference>
<evidence type="ECO:0000256" key="1">
    <source>
        <dbReference type="ARBA" id="ARBA00001917"/>
    </source>
</evidence>
<keyword evidence="6" id="KW-1185">Reference proteome</keyword>
<dbReference type="InterPro" id="IPR000262">
    <property type="entry name" value="FMN-dep_DH"/>
</dbReference>
<proteinExistence type="inferred from homology"/>
<protein>
    <submittedName>
        <fullName evidence="5">Alpha-hydroxy-acid oxidizing protein</fullName>
    </submittedName>
</protein>
<dbReference type="InterPro" id="IPR037396">
    <property type="entry name" value="FMN_HAD"/>
</dbReference>
<evidence type="ECO:0000256" key="2">
    <source>
        <dbReference type="ARBA" id="ARBA00023002"/>
    </source>
</evidence>
<evidence type="ECO:0000259" key="4">
    <source>
        <dbReference type="PROSITE" id="PS51349"/>
    </source>
</evidence>
<evidence type="ECO:0000313" key="6">
    <source>
        <dbReference type="Proteomes" id="UP000632138"/>
    </source>
</evidence>
<dbReference type="EMBL" id="JAENHP010000011">
    <property type="protein sequence ID" value="MBM2619547.1"/>
    <property type="molecule type" value="Genomic_DNA"/>
</dbReference>
<dbReference type="InterPro" id="IPR012133">
    <property type="entry name" value="Alpha-hydoxy_acid_DH_FMN"/>
</dbReference>
<dbReference type="InterPro" id="IPR008259">
    <property type="entry name" value="FMN_hydac_DH_AS"/>
</dbReference>
<sequence length="338" mass="35930">MTALAERARAALDPVHWDFFAGGAGEERTLRANEEAFSRRRIVPRVLRGVGDRDLSTELFGTRLSMPVLVAPTAFHRLAHPAGEVGTAGAVAASDTVMVVSMAATQPVEDITATGAAVWFQLYPQPDDEFQRHVVKRAEAAGCRALVVTVDSPVFGRRERDRRNGFDDLPDGYTCENMRDGEGRVREIGFDPTLGWEHVHRLRASTGLPIVLKGVLHPADARLAVEHGVDGLIVSNHGGRQLDGAIATVDALPAIVRAVDGRIPVLVDGGVRRGADIAVALALGATAVLIGRPIIWGLAAGGPSGVRDVLEAFRDELDHVLTLAGAARPSDLTADQVA</sequence>
<dbReference type="CDD" id="cd02809">
    <property type="entry name" value="alpha_hydroxyacid_oxid_FMN"/>
    <property type="match status" value="1"/>
</dbReference>
<dbReference type="SUPFAM" id="SSF51395">
    <property type="entry name" value="FMN-linked oxidoreductases"/>
    <property type="match status" value="1"/>
</dbReference>
<comment type="cofactor">
    <cofactor evidence="1">
        <name>FMN</name>
        <dbReference type="ChEBI" id="CHEBI:58210"/>
    </cofactor>
</comment>